<reference evidence="3" key="1">
    <citation type="journal article" date="2019" name="Int. J. Syst. Evol. Microbiol.">
        <title>The Global Catalogue of Microorganisms (GCM) 10K type strain sequencing project: providing services to taxonomists for standard genome sequencing and annotation.</title>
        <authorList>
            <consortium name="The Broad Institute Genomics Platform"/>
            <consortium name="The Broad Institute Genome Sequencing Center for Infectious Disease"/>
            <person name="Wu L."/>
            <person name="Ma J."/>
        </authorList>
    </citation>
    <scope>NUCLEOTIDE SEQUENCE [LARGE SCALE GENOMIC DNA]</scope>
    <source>
        <strain evidence="3">JCM 31486</strain>
    </source>
</reference>
<dbReference type="EMBL" id="JBHTIS010004427">
    <property type="protein sequence ID" value="MFD1052448.1"/>
    <property type="molecule type" value="Genomic_DNA"/>
</dbReference>
<comment type="caution">
    <text evidence="2">The sequence shown here is derived from an EMBL/GenBank/DDBJ whole genome shotgun (WGS) entry which is preliminary data.</text>
</comment>
<sequence>PVGAVSVVTLGMGVSLVLVGLLPVGGALWVVVGGLSVLAWYERSVVALVVAVTFSLVAWAFLPGVTATILLGGVLLLGAVAVLLGQRRGGVITPT</sequence>
<feature type="transmembrane region" description="Helical" evidence="1">
    <location>
        <begin position="45"/>
        <end position="62"/>
    </location>
</feature>
<organism evidence="2 3">
    <name type="scientific">Kibdelosporangium lantanae</name>
    <dbReference type="NCBI Taxonomy" id="1497396"/>
    <lineage>
        <taxon>Bacteria</taxon>
        <taxon>Bacillati</taxon>
        <taxon>Actinomycetota</taxon>
        <taxon>Actinomycetes</taxon>
        <taxon>Pseudonocardiales</taxon>
        <taxon>Pseudonocardiaceae</taxon>
        <taxon>Kibdelosporangium</taxon>
    </lineage>
</organism>
<proteinExistence type="predicted"/>
<feature type="non-terminal residue" evidence="2">
    <location>
        <position position="1"/>
    </location>
</feature>
<keyword evidence="1" id="KW-1133">Transmembrane helix</keyword>
<feature type="transmembrane region" description="Helical" evidence="1">
    <location>
        <begin position="12"/>
        <end position="38"/>
    </location>
</feature>
<evidence type="ECO:0000313" key="3">
    <source>
        <dbReference type="Proteomes" id="UP001597045"/>
    </source>
</evidence>
<keyword evidence="1" id="KW-0472">Membrane</keyword>
<dbReference type="Proteomes" id="UP001597045">
    <property type="component" value="Unassembled WGS sequence"/>
</dbReference>
<feature type="transmembrane region" description="Helical" evidence="1">
    <location>
        <begin position="68"/>
        <end position="85"/>
    </location>
</feature>
<gene>
    <name evidence="2" type="ORF">ACFQ1S_46110</name>
</gene>
<evidence type="ECO:0000313" key="2">
    <source>
        <dbReference type="EMBL" id="MFD1052448.1"/>
    </source>
</evidence>
<keyword evidence="3" id="KW-1185">Reference proteome</keyword>
<name>A0ABW3MP41_9PSEU</name>
<protein>
    <submittedName>
        <fullName evidence="2">Uncharacterized protein</fullName>
    </submittedName>
</protein>
<accession>A0ABW3MP41</accession>
<evidence type="ECO:0000256" key="1">
    <source>
        <dbReference type="SAM" id="Phobius"/>
    </source>
</evidence>
<keyword evidence="1" id="KW-0812">Transmembrane</keyword>